<dbReference type="InterPro" id="IPR001845">
    <property type="entry name" value="HTH_ArsR_DNA-bd_dom"/>
</dbReference>
<dbReference type="EMBL" id="DXGC01000060">
    <property type="protein sequence ID" value="HIW91264.1"/>
    <property type="molecule type" value="Genomic_DNA"/>
</dbReference>
<gene>
    <name evidence="2" type="ORF">H9870_06350</name>
</gene>
<evidence type="ECO:0000313" key="3">
    <source>
        <dbReference type="Proteomes" id="UP000824190"/>
    </source>
</evidence>
<dbReference type="InterPro" id="IPR011991">
    <property type="entry name" value="ArsR-like_HTH"/>
</dbReference>
<dbReference type="SMART" id="SM00418">
    <property type="entry name" value="HTH_ARSR"/>
    <property type="match status" value="1"/>
</dbReference>
<dbReference type="Gene3D" id="1.10.10.10">
    <property type="entry name" value="Winged helix-like DNA-binding domain superfamily/Winged helix DNA-binding domain"/>
    <property type="match status" value="1"/>
</dbReference>
<dbReference type="AlphaFoldDB" id="A0A9D1RNL6"/>
<dbReference type="Proteomes" id="UP000824190">
    <property type="component" value="Unassembled WGS sequence"/>
</dbReference>
<dbReference type="CDD" id="cd00090">
    <property type="entry name" value="HTH_ARSR"/>
    <property type="match status" value="1"/>
</dbReference>
<reference evidence="2" key="2">
    <citation type="submission" date="2021-04" db="EMBL/GenBank/DDBJ databases">
        <authorList>
            <person name="Gilroy R."/>
        </authorList>
    </citation>
    <scope>NUCLEOTIDE SEQUENCE</scope>
    <source>
        <strain evidence="2">CHK32-1732</strain>
    </source>
</reference>
<organism evidence="2 3">
    <name type="scientific">Candidatus Corynebacterium avicola</name>
    <dbReference type="NCBI Taxonomy" id="2838527"/>
    <lineage>
        <taxon>Bacteria</taxon>
        <taxon>Bacillati</taxon>
        <taxon>Actinomycetota</taxon>
        <taxon>Actinomycetes</taxon>
        <taxon>Mycobacteriales</taxon>
        <taxon>Corynebacteriaceae</taxon>
        <taxon>Corynebacterium</taxon>
    </lineage>
</organism>
<dbReference type="PROSITE" id="PS50987">
    <property type="entry name" value="HTH_ARSR_2"/>
    <property type="match status" value="1"/>
</dbReference>
<feature type="domain" description="HTH arsR-type" evidence="1">
    <location>
        <begin position="1"/>
        <end position="90"/>
    </location>
</feature>
<dbReference type="InterPro" id="IPR036388">
    <property type="entry name" value="WH-like_DNA-bd_sf"/>
</dbReference>
<dbReference type="PANTHER" id="PTHR38600">
    <property type="entry name" value="TRANSCRIPTIONAL REGULATORY PROTEIN"/>
    <property type="match status" value="1"/>
</dbReference>
<evidence type="ECO:0000313" key="2">
    <source>
        <dbReference type="EMBL" id="HIW91264.1"/>
    </source>
</evidence>
<accession>A0A9D1RNL6</accession>
<dbReference type="PANTHER" id="PTHR38600:SF1">
    <property type="entry name" value="TRANSCRIPTIONAL REGULATORY PROTEIN"/>
    <property type="match status" value="1"/>
</dbReference>
<evidence type="ECO:0000259" key="1">
    <source>
        <dbReference type="PROSITE" id="PS50987"/>
    </source>
</evidence>
<sequence>MPSTDEVFAAVANGHRRRLLDLLLREPQSVSSLAAHFDMARPSVSEHLRVLRNAGLVTEEKRGRERIYSLDAQKLEPLSEWLSPYEKFWRNTLKDLHNYLKEES</sequence>
<dbReference type="GO" id="GO:0003700">
    <property type="term" value="F:DNA-binding transcription factor activity"/>
    <property type="evidence" value="ECO:0007669"/>
    <property type="project" value="InterPro"/>
</dbReference>
<reference evidence="2" key="1">
    <citation type="journal article" date="2021" name="PeerJ">
        <title>Extensive microbial diversity within the chicken gut microbiome revealed by metagenomics and culture.</title>
        <authorList>
            <person name="Gilroy R."/>
            <person name="Ravi A."/>
            <person name="Getino M."/>
            <person name="Pursley I."/>
            <person name="Horton D.L."/>
            <person name="Alikhan N.F."/>
            <person name="Baker D."/>
            <person name="Gharbi K."/>
            <person name="Hall N."/>
            <person name="Watson M."/>
            <person name="Adriaenssens E.M."/>
            <person name="Foster-Nyarko E."/>
            <person name="Jarju S."/>
            <person name="Secka A."/>
            <person name="Antonio M."/>
            <person name="Oren A."/>
            <person name="Chaudhuri R.R."/>
            <person name="La Ragione R."/>
            <person name="Hildebrand F."/>
            <person name="Pallen M.J."/>
        </authorList>
    </citation>
    <scope>NUCLEOTIDE SEQUENCE</scope>
    <source>
        <strain evidence="2">CHK32-1732</strain>
    </source>
</reference>
<dbReference type="Pfam" id="PF01022">
    <property type="entry name" value="HTH_5"/>
    <property type="match status" value="1"/>
</dbReference>
<dbReference type="SUPFAM" id="SSF46785">
    <property type="entry name" value="Winged helix' DNA-binding domain"/>
    <property type="match status" value="1"/>
</dbReference>
<dbReference type="InterPro" id="IPR036390">
    <property type="entry name" value="WH_DNA-bd_sf"/>
</dbReference>
<comment type="caution">
    <text evidence="2">The sequence shown here is derived from an EMBL/GenBank/DDBJ whole genome shotgun (WGS) entry which is preliminary data.</text>
</comment>
<protein>
    <submittedName>
        <fullName evidence="2">Metalloregulator ArsR/SmtB family transcription factor</fullName>
    </submittedName>
</protein>
<name>A0A9D1RNL6_9CORY</name>
<proteinExistence type="predicted"/>
<dbReference type="NCBIfam" id="NF033788">
    <property type="entry name" value="HTH_metalloreg"/>
    <property type="match status" value="1"/>
</dbReference>
<dbReference type="PRINTS" id="PR00778">
    <property type="entry name" value="HTHARSR"/>
</dbReference>